<sequence>MDHQQGRKPRVLCLHGYRTSGKIFEKQTEIWPEFDFSEYRNFEASIAFIEDYMTRSGPFDGLLGFSQGAFISAALPGMQAKGVALTSVPRIKFVMIISGAKLGGLYSSPKLAENAFPSPVECTSLHFLGEKDYLKPNGMELLDSFLDPLVIYYPEGHEVPKLDEKGSEIMLKFIEKVQELL</sequence>
<proteinExistence type="predicted"/>
<name>A0ACB7Z439_9ERIC</name>
<evidence type="ECO:0000313" key="2">
    <source>
        <dbReference type="Proteomes" id="UP000828048"/>
    </source>
</evidence>
<comment type="caution">
    <text evidence="1">The sequence shown here is derived from an EMBL/GenBank/DDBJ whole genome shotgun (WGS) entry which is preliminary data.</text>
</comment>
<gene>
    <name evidence="1" type="ORF">Vadar_013092</name>
</gene>
<reference evidence="1 2" key="1">
    <citation type="journal article" date="2021" name="Hortic Res">
        <title>High-quality reference genome and annotation aids understanding of berry development for evergreen blueberry (Vaccinium darrowii).</title>
        <authorList>
            <person name="Yu J."/>
            <person name="Hulse-Kemp A.M."/>
            <person name="Babiker E."/>
            <person name="Staton M."/>
        </authorList>
    </citation>
    <scope>NUCLEOTIDE SEQUENCE [LARGE SCALE GENOMIC DNA]</scope>
    <source>
        <strain evidence="2">cv. NJ 8807/NJ 8810</strain>
        <tissue evidence="1">Young leaf</tissue>
    </source>
</reference>
<organism evidence="1 2">
    <name type="scientific">Vaccinium darrowii</name>
    <dbReference type="NCBI Taxonomy" id="229202"/>
    <lineage>
        <taxon>Eukaryota</taxon>
        <taxon>Viridiplantae</taxon>
        <taxon>Streptophyta</taxon>
        <taxon>Embryophyta</taxon>
        <taxon>Tracheophyta</taxon>
        <taxon>Spermatophyta</taxon>
        <taxon>Magnoliopsida</taxon>
        <taxon>eudicotyledons</taxon>
        <taxon>Gunneridae</taxon>
        <taxon>Pentapetalae</taxon>
        <taxon>asterids</taxon>
        <taxon>Ericales</taxon>
        <taxon>Ericaceae</taxon>
        <taxon>Vaccinioideae</taxon>
        <taxon>Vaccinieae</taxon>
        <taxon>Vaccinium</taxon>
    </lineage>
</organism>
<protein>
    <submittedName>
        <fullName evidence="1">Uncharacterized protein</fullName>
    </submittedName>
</protein>
<accession>A0ACB7Z439</accession>
<dbReference type="Proteomes" id="UP000828048">
    <property type="component" value="Chromosome 4"/>
</dbReference>
<dbReference type="EMBL" id="CM037154">
    <property type="protein sequence ID" value="KAH7860406.1"/>
    <property type="molecule type" value="Genomic_DNA"/>
</dbReference>
<keyword evidence="2" id="KW-1185">Reference proteome</keyword>
<evidence type="ECO:0000313" key="1">
    <source>
        <dbReference type="EMBL" id="KAH7860406.1"/>
    </source>
</evidence>